<evidence type="ECO:0000313" key="11">
    <source>
        <dbReference type="Proteomes" id="UP001642540"/>
    </source>
</evidence>
<accession>A0ABP1RBL8</accession>
<feature type="transmembrane region" description="Helical" evidence="7">
    <location>
        <begin position="206"/>
        <end position="226"/>
    </location>
</feature>
<name>A0ABP1RBL8_9HEXA</name>
<sequence length="365" mass="41339">MMSTPTTEVEEDTTTSTAMPSQYSSYNEPVIRSPKFLTLSSCSKDPCGIICMFITYSAVFYADYVVTKWIVMPDFVSLWGTFHVVLFNIIVGLLLMAHLRAVFTDPGFVTSKYHGDDDYLRGVSSSSQGGVESPSYSNGLDGNHAEQQTPPSVPPHYTLCPRCNIYRPPRAHHCRICKRCIRRMDHHCPWVNNCVGEFNQKYFIQFLFYVGLLSAYAIGLVLYTWVESSQQQDNEPSRWHYKLGVPPPPSDNGSVGSAPMNNESHIVKQTRILHSVILMLESLLFGLFVLAILIDQFSAIFTDETIVEQHLTKKHVSRGGRRGGPKRSKMDLLRDVCGMGHFTLWILPCHTRDEVVFEKRMNEVV</sequence>
<evidence type="ECO:0000313" key="10">
    <source>
        <dbReference type="EMBL" id="CAL8125306.1"/>
    </source>
</evidence>
<dbReference type="EMBL" id="CAXLJM020000069">
    <property type="protein sequence ID" value="CAL8125306.1"/>
    <property type="molecule type" value="Genomic_DNA"/>
</dbReference>
<evidence type="ECO:0000256" key="3">
    <source>
        <dbReference type="ARBA" id="ARBA00022692"/>
    </source>
</evidence>
<organism evidence="10 11">
    <name type="scientific">Orchesella dallaii</name>
    <dbReference type="NCBI Taxonomy" id="48710"/>
    <lineage>
        <taxon>Eukaryota</taxon>
        <taxon>Metazoa</taxon>
        <taxon>Ecdysozoa</taxon>
        <taxon>Arthropoda</taxon>
        <taxon>Hexapoda</taxon>
        <taxon>Collembola</taxon>
        <taxon>Entomobryomorpha</taxon>
        <taxon>Entomobryoidea</taxon>
        <taxon>Orchesellidae</taxon>
        <taxon>Orchesellinae</taxon>
        <taxon>Orchesella</taxon>
    </lineage>
</organism>
<dbReference type="InterPro" id="IPR039859">
    <property type="entry name" value="PFA4/ZDH16/20/ERF2-like"/>
</dbReference>
<evidence type="ECO:0000259" key="9">
    <source>
        <dbReference type="Pfam" id="PF01529"/>
    </source>
</evidence>
<feature type="region of interest" description="Disordered" evidence="8">
    <location>
        <begin position="123"/>
        <end position="151"/>
    </location>
</feature>
<feature type="transmembrane region" description="Helical" evidence="7">
    <location>
        <begin position="47"/>
        <end position="66"/>
    </location>
</feature>
<comment type="domain">
    <text evidence="7">The DHHC domain is required for palmitoyltransferase activity.</text>
</comment>
<evidence type="ECO:0000256" key="4">
    <source>
        <dbReference type="ARBA" id="ARBA00022989"/>
    </source>
</evidence>
<evidence type="ECO:0000256" key="8">
    <source>
        <dbReference type="SAM" id="MobiDB-lite"/>
    </source>
</evidence>
<dbReference type="InterPro" id="IPR001594">
    <property type="entry name" value="Palmitoyltrfase_DHHC"/>
</dbReference>
<dbReference type="EC" id="2.3.1.225" evidence="7"/>
<dbReference type="Proteomes" id="UP001642540">
    <property type="component" value="Unassembled WGS sequence"/>
</dbReference>
<keyword evidence="3 7" id="KW-0812">Transmembrane</keyword>
<evidence type="ECO:0000256" key="6">
    <source>
        <dbReference type="ARBA" id="ARBA00023315"/>
    </source>
</evidence>
<reference evidence="10 11" key="1">
    <citation type="submission" date="2024-08" db="EMBL/GenBank/DDBJ databases">
        <authorList>
            <person name="Cucini C."/>
            <person name="Frati F."/>
        </authorList>
    </citation>
    <scope>NUCLEOTIDE SEQUENCE [LARGE SCALE GENOMIC DNA]</scope>
</reference>
<dbReference type="PROSITE" id="PS50216">
    <property type="entry name" value="DHHC"/>
    <property type="match status" value="1"/>
</dbReference>
<comment type="subcellular location">
    <subcellularLocation>
        <location evidence="1">Membrane</location>
        <topology evidence="1">Multi-pass membrane protein</topology>
    </subcellularLocation>
</comment>
<comment type="caution">
    <text evidence="10">The sequence shown here is derived from an EMBL/GenBank/DDBJ whole genome shotgun (WGS) entry which is preliminary data.</text>
</comment>
<comment type="catalytic activity">
    <reaction evidence="7">
        <text>L-cysteinyl-[protein] + hexadecanoyl-CoA = S-hexadecanoyl-L-cysteinyl-[protein] + CoA</text>
        <dbReference type="Rhea" id="RHEA:36683"/>
        <dbReference type="Rhea" id="RHEA-COMP:10131"/>
        <dbReference type="Rhea" id="RHEA-COMP:11032"/>
        <dbReference type="ChEBI" id="CHEBI:29950"/>
        <dbReference type="ChEBI" id="CHEBI:57287"/>
        <dbReference type="ChEBI" id="CHEBI:57379"/>
        <dbReference type="ChEBI" id="CHEBI:74151"/>
        <dbReference type="EC" id="2.3.1.225"/>
    </reaction>
</comment>
<evidence type="ECO:0000256" key="7">
    <source>
        <dbReference type="RuleBase" id="RU079119"/>
    </source>
</evidence>
<evidence type="ECO:0000256" key="1">
    <source>
        <dbReference type="ARBA" id="ARBA00004141"/>
    </source>
</evidence>
<feature type="compositionally biased region" description="Low complexity" evidence="8">
    <location>
        <begin position="123"/>
        <end position="137"/>
    </location>
</feature>
<comment type="similarity">
    <text evidence="7">Belongs to the DHHC palmitoyltransferase family.</text>
</comment>
<gene>
    <name evidence="10" type="ORF">ODALV1_LOCUS20922</name>
</gene>
<evidence type="ECO:0000256" key="5">
    <source>
        <dbReference type="ARBA" id="ARBA00023136"/>
    </source>
</evidence>
<keyword evidence="5 7" id="KW-0472">Membrane</keyword>
<keyword evidence="6 7" id="KW-0012">Acyltransferase</keyword>
<protein>
    <recommendedName>
        <fullName evidence="7">Palmitoyltransferase</fullName>
        <ecNumber evidence="7">2.3.1.225</ecNumber>
    </recommendedName>
</protein>
<keyword evidence="11" id="KW-1185">Reference proteome</keyword>
<feature type="region of interest" description="Disordered" evidence="8">
    <location>
        <begin position="1"/>
        <end position="22"/>
    </location>
</feature>
<feature type="transmembrane region" description="Helical" evidence="7">
    <location>
        <begin position="272"/>
        <end position="294"/>
    </location>
</feature>
<feature type="transmembrane region" description="Helical" evidence="7">
    <location>
        <begin position="78"/>
        <end position="97"/>
    </location>
</feature>
<feature type="domain" description="Palmitoyltransferase DHHC" evidence="9">
    <location>
        <begin position="158"/>
        <end position="309"/>
    </location>
</feature>
<dbReference type="PANTHER" id="PTHR12246">
    <property type="entry name" value="PALMITOYLTRANSFERASE ZDHHC16"/>
    <property type="match status" value="1"/>
</dbReference>
<proteinExistence type="inferred from homology"/>
<dbReference type="Pfam" id="PF01529">
    <property type="entry name" value="DHHC"/>
    <property type="match status" value="1"/>
</dbReference>
<keyword evidence="4 7" id="KW-1133">Transmembrane helix</keyword>
<keyword evidence="2 7" id="KW-0808">Transferase</keyword>
<evidence type="ECO:0000256" key="2">
    <source>
        <dbReference type="ARBA" id="ARBA00022679"/>
    </source>
</evidence>